<dbReference type="GO" id="GO:0016616">
    <property type="term" value="F:oxidoreductase activity, acting on the CH-OH group of donors, NAD or NADP as acceptor"/>
    <property type="evidence" value="ECO:0007669"/>
    <property type="project" value="UniProtKB-ARBA"/>
</dbReference>
<dbReference type="SUPFAM" id="SSF51430">
    <property type="entry name" value="NAD(P)-linked oxidoreductase"/>
    <property type="match status" value="1"/>
</dbReference>
<keyword evidence="3" id="KW-0560">Oxidoreductase</keyword>
<dbReference type="EMBL" id="JAEHOH010000001">
    <property type="protein sequence ID" value="MBK0417430.1"/>
    <property type="molecule type" value="Genomic_DNA"/>
</dbReference>
<feature type="active site" description="Proton donor" evidence="4">
    <location>
        <position position="48"/>
    </location>
</feature>
<dbReference type="InterPro" id="IPR020471">
    <property type="entry name" value="AKR"/>
</dbReference>
<gene>
    <name evidence="8" type="ORF">JD276_00050</name>
</gene>
<organism evidence="8 9">
    <name type="scientific">Leucobacter chromiisoli</name>
    <dbReference type="NCBI Taxonomy" id="2796471"/>
    <lineage>
        <taxon>Bacteria</taxon>
        <taxon>Bacillati</taxon>
        <taxon>Actinomycetota</taxon>
        <taxon>Actinomycetes</taxon>
        <taxon>Micrococcales</taxon>
        <taxon>Microbacteriaceae</taxon>
        <taxon>Leucobacter</taxon>
    </lineage>
</organism>
<proteinExistence type="inferred from homology"/>
<dbReference type="PROSITE" id="PS00798">
    <property type="entry name" value="ALDOKETO_REDUCTASE_1"/>
    <property type="match status" value="1"/>
</dbReference>
<evidence type="ECO:0000256" key="4">
    <source>
        <dbReference type="PIRSR" id="PIRSR000097-1"/>
    </source>
</evidence>
<evidence type="ECO:0000256" key="6">
    <source>
        <dbReference type="PIRSR" id="PIRSR000097-3"/>
    </source>
</evidence>
<evidence type="ECO:0000256" key="1">
    <source>
        <dbReference type="ARBA" id="ARBA00007905"/>
    </source>
</evidence>
<dbReference type="InterPro" id="IPR036812">
    <property type="entry name" value="NAD(P)_OxRdtase_dom_sf"/>
</dbReference>
<feature type="binding site" evidence="5">
    <location>
        <position position="106"/>
    </location>
    <ligand>
        <name>substrate</name>
    </ligand>
</feature>
<dbReference type="RefSeq" id="WP_200112519.1">
    <property type="nucleotide sequence ID" value="NZ_JAEHOH010000001.1"/>
</dbReference>
<evidence type="ECO:0000256" key="2">
    <source>
        <dbReference type="ARBA" id="ARBA00022857"/>
    </source>
</evidence>
<name>A0A934Q4S7_9MICO</name>
<accession>A0A934Q4S7</accession>
<dbReference type="CDD" id="cd19133">
    <property type="entry name" value="AKR_AKR5F1"/>
    <property type="match status" value="1"/>
</dbReference>
<dbReference type="Pfam" id="PF00248">
    <property type="entry name" value="Aldo_ket_red"/>
    <property type="match status" value="1"/>
</dbReference>
<keyword evidence="9" id="KW-1185">Reference proteome</keyword>
<reference evidence="8" key="1">
    <citation type="submission" date="2020-12" db="EMBL/GenBank/DDBJ databases">
        <title>Leucobacter sp. CAS1, isolated from Chromium sludge.</title>
        <authorList>
            <person name="Xu Z."/>
        </authorList>
    </citation>
    <scope>NUCLEOTIDE SEQUENCE</scope>
    <source>
        <strain evidence="8">CSA1</strain>
    </source>
</reference>
<comment type="similarity">
    <text evidence="1">Belongs to the aldo/keto reductase family.</text>
</comment>
<comment type="caution">
    <text evidence="8">The sequence shown here is derived from an EMBL/GenBank/DDBJ whole genome shotgun (WGS) entry which is preliminary data.</text>
</comment>
<evidence type="ECO:0000259" key="7">
    <source>
        <dbReference type="Pfam" id="PF00248"/>
    </source>
</evidence>
<sequence length="281" mass="30972">MEHVVLNTGAEMPVLGFGVYLIPPEETERAVREALDAGYRSVDTAEGYGNEAAVGRALAASGIPREELFVTTKLSPKHTHAEGARRSFDASRRRLGLDRIDLYLVHAPYGDYYGAWRTMQDLHREGPAGAIGVSNFPAPRVADLIEHHEIAPAVDQIETHPLHQRRADQEALRTLGVVTESWGPLAQAKGGLLSDPVLTGIGERHGRSPAQVVLRWLIQRGIVAIPKTVRVERMRENLDVFGFELSADEMRGIAALDRGAPLWEGWPDPDRMPPLDQLHGE</sequence>
<evidence type="ECO:0000256" key="3">
    <source>
        <dbReference type="ARBA" id="ARBA00023002"/>
    </source>
</evidence>
<dbReference type="PRINTS" id="PR00069">
    <property type="entry name" value="ALDKETRDTASE"/>
</dbReference>
<protein>
    <submittedName>
        <fullName evidence="8">Aldo/keto reductase</fullName>
    </submittedName>
</protein>
<feature type="domain" description="NADP-dependent oxidoreductase" evidence="7">
    <location>
        <begin position="22"/>
        <end position="257"/>
    </location>
</feature>
<dbReference type="PANTHER" id="PTHR43827:SF3">
    <property type="entry name" value="NADP-DEPENDENT OXIDOREDUCTASE DOMAIN-CONTAINING PROTEIN"/>
    <property type="match status" value="1"/>
</dbReference>
<dbReference type="Proteomes" id="UP000608530">
    <property type="component" value="Unassembled WGS sequence"/>
</dbReference>
<dbReference type="AlphaFoldDB" id="A0A934Q4S7"/>
<keyword evidence="2" id="KW-0521">NADP</keyword>
<dbReference type="Gene3D" id="3.20.20.100">
    <property type="entry name" value="NADP-dependent oxidoreductase domain"/>
    <property type="match status" value="1"/>
</dbReference>
<dbReference type="PIRSF" id="PIRSF000097">
    <property type="entry name" value="AKR"/>
    <property type="match status" value="1"/>
</dbReference>
<dbReference type="FunFam" id="3.20.20.100:FF:000015">
    <property type="entry name" value="Oxidoreductase, aldo/keto reductase family"/>
    <property type="match status" value="1"/>
</dbReference>
<dbReference type="InterPro" id="IPR018170">
    <property type="entry name" value="Aldo/ket_reductase_CS"/>
</dbReference>
<dbReference type="InterPro" id="IPR023210">
    <property type="entry name" value="NADP_OxRdtase_dom"/>
</dbReference>
<dbReference type="PANTHER" id="PTHR43827">
    <property type="entry name" value="2,5-DIKETO-D-GLUCONIC ACID REDUCTASE"/>
    <property type="match status" value="1"/>
</dbReference>
<evidence type="ECO:0000256" key="5">
    <source>
        <dbReference type="PIRSR" id="PIRSR000097-2"/>
    </source>
</evidence>
<feature type="site" description="Lowers pKa of active site Tyr" evidence="6">
    <location>
        <position position="73"/>
    </location>
</feature>
<evidence type="ECO:0000313" key="9">
    <source>
        <dbReference type="Proteomes" id="UP000608530"/>
    </source>
</evidence>
<evidence type="ECO:0000313" key="8">
    <source>
        <dbReference type="EMBL" id="MBK0417430.1"/>
    </source>
</evidence>